<organism evidence="2 3">
    <name type="scientific">Deinococcus maricopensis (strain DSM 21211 / LMG 22137 / NRRL B-23946 / LB-34)</name>
    <dbReference type="NCBI Taxonomy" id="709986"/>
    <lineage>
        <taxon>Bacteria</taxon>
        <taxon>Thermotogati</taxon>
        <taxon>Deinococcota</taxon>
        <taxon>Deinococci</taxon>
        <taxon>Deinococcales</taxon>
        <taxon>Deinococcaceae</taxon>
        <taxon>Deinococcus</taxon>
    </lineage>
</organism>
<accession>E8UC11</accession>
<dbReference type="EMBL" id="CP002454">
    <property type="protein sequence ID" value="ADV68600.1"/>
    <property type="molecule type" value="Genomic_DNA"/>
</dbReference>
<reference evidence="2 3" key="1">
    <citation type="journal article" date="2011" name="Stand. Genomic Sci.">
        <title>Complete genome sequence of Deinococcus maricopensis type strain (LB-34).</title>
        <authorList>
            <person name="Pukall R."/>
            <person name="Zeytun A."/>
            <person name="Lucas S."/>
            <person name="Lapidus A."/>
            <person name="Hammon N."/>
            <person name="Deshpande S."/>
            <person name="Nolan M."/>
            <person name="Cheng J.F."/>
            <person name="Pitluck S."/>
            <person name="Liolios K."/>
            <person name="Pagani I."/>
            <person name="Mikhailova N."/>
            <person name="Ivanova N."/>
            <person name="Mavromatis K."/>
            <person name="Pati A."/>
            <person name="Tapia R."/>
            <person name="Han C."/>
            <person name="Goodwin L."/>
            <person name="Chen A."/>
            <person name="Palaniappan K."/>
            <person name="Land M."/>
            <person name="Hauser L."/>
            <person name="Chang Y.J."/>
            <person name="Jeffries C.D."/>
            <person name="Brambilla E.M."/>
            <person name="Rohde M."/>
            <person name="Goker M."/>
            <person name="Detter J.C."/>
            <person name="Woyke T."/>
            <person name="Bristow J."/>
            <person name="Eisen J.A."/>
            <person name="Markowitz V."/>
            <person name="Hugenholtz P."/>
            <person name="Kyrpides N.C."/>
            <person name="Klenk H.P."/>
        </authorList>
    </citation>
    <scope>NUCLEOTIDE SEQUENCE [LARGE SCALE GENOMIC DNA]</scope>
    <source>
        <strain evidence="3">DSM 21211 / LMG 22137 / NRRL B-23946 / LB-34</strain>
    </source>
</reference>
<proteinExistence type="predicted"/>
<name>E8UC11_DEIML</name>
<gene>
    <name evidence="2" type="ordered locus">Deima_2971</name>
</gene>
<keyword evidence="3" id="KW-1185">Reference proteome</keyword>
<keyword evidence="2" id="KW-0808">Transferase</keyword>
<dbReference type="CDD" id="cd03801">
    <property type="entry name" value="GT4_PimA-like"/>
    <property type="match status" value="1"/>
</dbReference>
<evidence type="ECO:0000259" key="1">
    <source>
        <dbReference type="Pfam" id="PF00534"/>
    </source>
</evidence>
<dbReference type="OrthoDB" id="9790710at2"/>
<dbReference type="AlphaFoldDB" id="E8UC11"/>
<sequence length="372" mass="41686" precursor="true">MRFVFWQQFHSPHQYALLDALSRHPGGHTVELVLDQNELSEQRRNMHWNAPNYQNVTVYTQPSPALIDLLISQQRDTSIHIFSGLRSNKTGTIAIELCREQGIKVVVMAEAGDWNGHGKAKYLRLLKHYLLRARYRSNIQRILAIGDLGVQWYRRVGYSPNLLTPFAYFVEPPRIPLQRPRVEVELLFVGRSVPYKGGSLLLETLSHLRFLPWHATFITEGPERARWEAQALQNGIADRVTFENFEPPYAIAQRMANATALVLPNTADEGWGVVVNEALFQGTPVICTTLTGAKDMLQGNVHCGQVVAPDVPSLRAALEKQIVSGPPSEVERETIAQHIRMHWSGQAAAQRLLDAVGIPSKGMPTAASKVNL</sequence>
<evidence type="ECO:0000313" key="3">
    <source>
        <dbReference type="Proteomes" id="UP000008635"/>
    </source>
</evidence>
<dbReference type="KEGG" id="dmr:Deima_2971"/>
<feature type="domain" description="Glycosyl transferase family 1" evidence="1">
    <location>
        <begin position="184"/>
        <end position="318"/>
    </location>
</feature>
<dbReference type="Proteomes" id="UP000008635">
    <property type="component" value="Chromosome"/>
</dbReference>
<dbReference type="Gene3D" id="3.40.50.2000">
    <property type="entry name" value="Glycogen Phosphorylase B"/>
    <property type="match status" value="2"/>
</dbReference>
<dbReference type="PANTHER" id="PTHR12526">
    <property type="entry name" value="GLYCOSYLTRANSFERASE"/>
    <property type="match status" value="1"/>
</dbReference>
<dbReference type="GO" id="GO:0016757">
    <property type="term" value="F:glycosyltransferase activity"/>
    <property type="evidence" value="ECO:0007669"/>
    <property type="project" value="InterPro"/>
</dbReference>
<dbReference type="STRING" id="709986.Deima_2971"/>
<dbReference type="Pfam" id="PF00534">
    <property type="entry name" value="Glycos_transf_1"/>
    <property type="match status" value="1"/>
</dbReference>
<evidence type="ECO:0000313" key="2">
    <source>
        <dbReference type="EMBL" id="ADV68600.1"/>
    </source>
</evidence>
<protein>
    <submittedName>
        <fullName evidence="2">Glycosyl transferase group 1</fullName>
    </submittedName>
</protein>
<dbReference type="HOGENOM" id="CLU_061132_0_0_0"/>
<reference evidence="3" key="2">
    <citation type="submission" date="2011-01" db="EMBL/GenBank/DDBJ databases">
        <title>The complete genome of Deinococcus maricopensis DSM 21211.</title>
        <authorList>
            <consortium name="US DOE Joint Genome Institute (JGI-PGF)"/>
            <person name="Lucas S."/>
            <person name="Copeland A."/>
            <person name="Lapidus A."/>
            <person name="Goodwin L."/>
            <person name="Pitluck S."/>
            <person name="Kyrpides N."/>
            <person name="Mavromatis K."/>
            <person name="Pagani I."/>
            <person name="Ivanova N."/>
            <person name="Ovchinnikova G."/>
            <person name="Zeytun A."/>
            <person name="Detter J.C."/>
            <person name="Han C."/>
            <person name="Land M."/>
            <person name="Hauser L."/>
            <person name="Markowitz V."/>
            <person name="Cheng J.-F."/>
            <person name="Hugenholtz P."/>
            <person name="Woyke T."/>
            <person name="Wu D."/>
            <person name="Pukall R."/>
            <person name="Gehrich-Schroeter G."/>
            <person name="Brambilla E."/>
            <person name="Klenk H.-P."/>
            <person name="Eisen J.A."/>
        </authorList>
    </citation>
    <scope>NUCLEOTIDE SEQUENCE [LARGE SCALE GENOMIC DNA]</scope>
    <source>
        <strain evidence="3">DSM 21211 / LMG 22137 / NRRL B-23946 / LB-34</strain>
    </source>
</reference>
<dbReference type="SUPFAM" id="SSF53756">
    <property type="entry name" value="UDP-Glycosyltransferase/glycogen phosphorylase"/>
    <property type="match status" value="1"/>
</dbReference>
<dbReference type="RefSeq" id="WP_013558103.1">
    <property type="nucleotide sequence ID" value="NC_014958.1"/>
</dbReference>
<dbReference type="InterPro" id="IPR001296">
    <property type="entry name" value="Glyco_trans_1"/>
</dbReference>
<dbReference type="eggNOG" id="COG0438">
    <property type="taxonomic scope" value="Bacteria"/>
</dbReference>